<evidence type="ECO:0000313" key="4">
    <source>
        <dbReference type="Proteomes" id="UP000473531"/>
    </source>
</evidence>
<comment type="caution">
    <text evidence="3">The sequence shown here is derived from an EMBL/GenBank/DDBJ whole genome shotgun (WGS) entry which is preliminary data.</text>
</comment>
<keyword evidence="4" id="KW-1185">Reference proteome</keyword>
<proteinExistence type="predicted"/>
<dbReference type="Proteomes" id="UP000473531">
    <property type="component" value="Unassembled WGS sequence"/>
</dbReference>
<keyword evidence="1" id="KW-0812">Transmembrane</keyword>
<dbReference type="InterPro" id="IPR046502">
    <property type="entry name" value="DUF6680"/>
</dbReference>
<accession>A0A6L7GGE4</accession>
<protein>
    <recommendedName>
        <fullName evidence="2">DUF6680 domain-containing protein</fullName>
    </recommendedName>
</protein>
<evidence type="ECO:0000313" key="3">
    <source>
        <dbReference type="EMBL" id="MXP14008.1"/>
    </source>
</evidence>
<keyword evidence="1" id="KW-0472">Membrane</keyword>
<feature type="domain" description="DUF6680" evidence="2">
    <location>
        <begin position="1"/>
        <end position="152"/>
    </location>
</feature>
<evidence type="ECO:0000256" key="1">
    <source>
        <dbReference type="SAM" id="Phobius"/>
    </source>
</evidence>
<organism evidence="3 4">
    <name type="scientific">Allopontixanthobacter confluentis</name>
    <dbReference type="NCBI Taxonomy" id="1849021"/>
    <lineage>
        <taxon>Bacteria</taxon>
        <taxon>Pseudomonadati</taxon>
        <taxon>Pseudomonadota</taxon>
        <taxon>Alphaproteobacteria</taxon>
        <taxon>Sphingomonadales</taxon>
        <taxon>Erythrobacteraceae</taxon>
        <taxon>Allopontixanthobacter</taxon>
    </lineage>
</organism>
<dbReference type="Pfam" id="PF20385">
    <property type="entry name" value="DUF6680"/>
    <property type="match status" value="1"/>
</dbReference>
<keyword evidence="1" id="KW-1133">Transmembrane helix</keyword>
<dbReference type="AlphaFoldDB" id="A0A6L7GGE4"/>
<feature type="transmembrane region" description="Helical" evidence="1">
    <location>
        <begin position="6"/>
        <end position="26"/>
    </location>
</feature>
<reference evidence="3 4" key="1">
    <citation type="submission" date="2019-12" db="EMBL/GenBank/DDBJ databases">
        <title>Genomic-based taxomic classification of the family Erythrobacteraceae.</title>
        <authorList>
            <person name="Xu L."/>
        </authorList>
    </citation>
    <scope>NUCLEOTIDE SEQUENCE [LARGE SCALE GENOMIC DNA]</scope>
    <source>
        <strain evidence="3 4">KCTC 52259</strain>
    </source>
</reference>
<name>A0A6L7GGE4_9SPHN</name>
<sequence length="169" mass="19208">MSTTELLTLAAILIGPVLAIVVQIVAERRKQIRESRVQTFRTLVSTRHLPGDPSYSTAINMIPIDFNRVRPIEKAHEEYIRTILYKASKENAEAHNRDIIDKQTKLIFEIARKLGYSLKESDIQNAAYAAGGFIERDNLMLSGWQAWTRIASALEKQNSHFIVQENEGN</sequence>
<evidence type="ECO:0000259" key="2">
    <source>
        <dbReference type="Pfam" id="PF20385"/>
    </source>
</evidence>
<dbReference type="OrthoDB" id="7427461at2"/>
<gene>
    <name evidence="3" type="ORF">GRI44_04505</name>
</gene>
<dbReference type="RefSeq" id="WP_160600222.1">
    <property type="nucleotide sequence ID" value="NZ_WTYU01000001.1"/>
</dbReference>
<dbReference type="EMBL" id="WTYU01000001">
    <property type="protein sequence ID" value="MXP14008.1"/>
    <property type="molecule type" value="Genomic_DNA"/>
</dbReference>